<reference evidence="1 2" key="1">
    <citation type="submission" date="2016-03" db="EMBL/GenBank/DDBJ databases">
        <authorList>
            <consortium name="Pathogen Informatics"/>
        </authorList>
    </citation>
    <scope>NUCLEOTIDE SEQUENCE [LARGE SCALE GENOMIC DNA]</scope>
    <source>
        <strain evidence="2">e2161</strain>
    </source>
</reference>
<evidence type="ECO:0000313" key="1">
    <source>
        <dbReference type="EMBL" id="SAB46625.1"/>
    </source>
</evidence>
<keyword evidence="2" id="KW-1185">Reference proteome</keyword>
<dbReference type="Proteomes" id="UP000077063">
    <property type="component" value="Unassembled WGS sequence"/>
</dbReference>
<gene>
    <name evidence="1" type="ORF">SAMEA2273443_04828</name>
</gene>
<proteinExistence type="predicted"/>
<accession>A0ABY0J8J7</accession>
<dbReference type="EMBL" id="FKDK01000031">
    <property type="protein sequence ID" value="SAB46625.1"/>
    <property type="molecule type" value="Genomic_DNA"/>
</dbReference>
<comment type="caution">
    <text evidence="1">The sequence shown here is derived from an EMBL/GenBank/DDBJ whole genome shotgun (WGS) entry which is preliminary data.</text>
</comment>
<protein>
    <submittedName>
        <fullName evidence="1">Uncharacterized protein</fullName>
    </submittedName>
</protein>
<organism evidence="1 2">
    <name type="scientific">Enterobacter roggenkampii</name>
    <dbReference type="NCBI Taxonomy" id="1812935"/>
    <lineage>
        <taxon>Bacteria</taxon>
        <taxon>Pseudomonadati</taxon>
        <taxon>Pseudomonadota</taxon>
        <taxon>Gammaproteobacteria</taxon>
        <taxon>Enterobacterales</taxon>
        <taxon>Enterobacteriaceae</taxon>
        <taxon>Enterobacter</taxon>
        <taxon>Enterobacter cloacae complex</taxon>
    </lineage>
</organism>
<sequence length="73" mass="8752">MISWQNIFLERYLQDNLSRLWVSGILIAAKNSQQAITQPVSLIYKFSRKSIVRRWQTEYAKLQLFGFTKRLRC</sequence>
<name>A0ABY0J8J7_9ENTR</name>
<evidence type="ECO:0000313" key="2">
    <source>
        <dbReference type="Proteomes" id="UP000077063"/>
    </source>
</evidence>